<proteinExistence type="inferred from homology"/>
<dbReference type="Pfam" id="PF02782">
    <property type="entry name" value="FGGY_C"/>
    <property type="match status" value="1"/>
</dbReference>
<dbReference type="RefSeq" id="WP_123215941.1">
    <property type="nucleotide sequence ID" value="NZ_RJTM01000072.1"/>
</dbReference>
<dbReference type="Gene3D" id="3.30.420.40">
    <property type="match status" value="2"/>
</dbReference>
<dbReference type="OrthoDB" id="9805576at2"/>
<organism evidence="6 7">
    <name type="scientific">Sinomicrobium pectinilyticum</name>
    <dbReference type="NCBI Taxonomy" id="1084421"/>
    <lineage>
        <taxon>Bacteria</taxon>
        <taxon>Pseudomonadati</taxon>
        <taxon>Bacteroidota</taxon>
        <taxon>Flavobacteriia</taxon>
        <taxon>Flavobacteriales</taxon>
        <taxon>Flavobacteriaceae</taxon>
        <taxon>Sinomicrobium</taxon>
    </lineage>
</organism>
<comment type="similarity">
    <text evidence="1">Belongs to the FGGY kinase family.</text>
</comment>
<evidence type="ECO:0000256" key="1">
    <source>
        <dbReference type="ARBA" id="ARBA00009156"/>
    </source>
</evidence>
<dbReference type="CDD" id="cd07798">
    <property type="entry name" value="ASKHA_NBD_FGGY_YoaC-like"/>
    <property type="match status" value="1"/>
</dbReference>
<dbReference type="GO" id="GO:0005975">
    <property type="term" value="P:carbohydrate metabolic process"/>
    <property type="evidence" value="ECO:0007669"/>
    <property type="project" value="InterPro"/>
</dbReference>
<dbReference type="InterPro" id="IPR043129">
    <property type="entry name" value="ATPase_NBD"/>
</dbReference>
<gene>
    <name evidence="6" type="ORF">ED312_10365</name>
</gene>
<feature type="domain" description="Carbohydrate kinase FGGY N-terminal" evidence="4">
    <location>
        <begin position="9"/>
        <end position="245"/>
    </location>
</feature>
<keyword evidence="2" id="KW-0808">Transferase</keyword>
<dbReference type="AlphaFoldDB" id="A0A3N0EHK6"/>
<evidence type="ECO:0000313" key="7">
    <source>
        <dbReference type="Proteomes" id="UP000267469"/>
    </source>
</evidence>
<evidence type="ECO:0000313" key="6">
    <source>
        <dbReference type="EMBL" id="RNL87207.1"/>
    </source>
</evidence>
<dbReference type="PANTHER" id="PTHR43095:SF2">
    <property type="entry name" value="GLUCONOKINASE"/>
    <property type="match status" value="1"/>
</dbReference>
<dbReference type="GO" id="GO:0016301">
    <property type="term" value="F:kinase activity"/>
    <property type="evidence" value="ECO:0007669"/>
    <property type="project" value="UniProtKB-KW"/>
</dbReference>
<keyword evidence="3 6" id="KW-0418">Kinase</keyword>
<dbReference type="EMBL" id="RJTM01000072">
    <property type="protein sequence ID" value="RNL87207.1"/>
    <property type="molecule type" value="Genomic_DNA"/>
</dbReference>
<evidence type="ECO:0000259" key="5">
    <source>
        <dbReference type="Pfam" id="PF02782"/>
    </source>
</evidence>
<comment type="caution">
    <text evidence="6">The sequence shown here is derived from an EMBL/GenBank/DDBJ whole genome shotgun (WGS) entry which is preliminary data.</text>
</comment>
<dbReference type="InterPro" id="IPR018484">
    <property type="entry name" value="FGGY_N"/>
</dbReference>
<dbReference type="PANTHER" id="PTHR43095">
    <property type="entry name" value="SUGAR KINASE"/>
    <property type="match status" value="1"/>
</dbReference>
<accession>A0A3N0EHK6</accession>
<feature type="domain" description="Carbohydrate kinase FGGY C-terminal" evidence="5">
    <location>
        <begin position="355"/>
        <end position="441"/>
    </location>
</feature>
<dbReference type="InterPro" id="IPR050406">
    <property type="entry name" value="FGGY_Carb_Kinase"/>
</dbReference>
<dbReference type="InterPro" id="IPR018485">
    <property type="entry name" value="FGGY_C"/>
</dbReference>
<dbReference type="Proteomes" id="UP000267469">
    <property type="component" value="Unassembled WGS sequence"/>
</dbReference>
<keyword evidence="7" id="KW-1185">Reference proteome</keyword>
<protein>
    <submittedName>
        <fullName evidence="6">Sugar kinase</fullName>
    </submittedName>
</protein>
<dbReference type="Pfam" id="PF00370">
    <property type="entry name" value="FGGY_N"/>
    <property type="match status" value="1"/>
</dbReference>
<dbReference type="SUPFAM" id="SSF53067">
    <property type="entry name" value="Actin-like ATPase domain"/>
    <property type="match status" value="2"/>
</dbReference>
<name>A0A3N0EHK6_SINP1</name>
<dbReference type="InterPro" id="IPR000577">
    <property type="entry name" value="Carb_kinase_FGGY"/>
</dbReference>
<dbReference type="PIRSF" id="PIRSF000538">
    <property type="entry name" value="GlpK"/>
    <property type="match status" value="1"/>
</dbReference>
<sequence>MNTDKTFNYLVTDIGTGNVRVALIDSHGKLIGIERDEVHYHRDDTHPEALYFDPEQLWEQIMTLAGKLLSRFPDIKIRAITASSQREGIVLTDREGRSLIGLPNHDHRGREWESVITDPEKIYRLCGRFPGSIFSALKLYGIKKKRPELFNATETCMSISDWAQYRFCGVAGYEHSQASETLLYDISARQWSAGLCREFDINPGILPPLRESGTLLGSVLPEIAEKLGISGETEVIVGGADTQLAIHSTRPETDDVIVVAGTTTPVVKLLPSYTLDPQMKTWTGRHTDPDHFVLETNAGVTGLNYQRLKSLFYPDCGYARIEEEMSPYNDPSCVASLGSLIASETSAITTGGFRFITPVPHHLKRSDFMLATLWDMAFCIAENYNYLQSVNGHDKDYIWGCGGGFQSATFARILADVLQKKIRIHTGSEHATIAGAAYCCNQTYGLKVQPPEDSITEYFPKNKVPASVSEAWRQTRETFIR</sequence>
<evidence type="ECO:0000256" key="2">
    <source>
        <dbReference type="ARBA" id="ARBA00022679"/>
    </source>
</evidence>
<evidence type="ECO:0000259" key="4">
    <source>
        <dbReference type="Pfam" id="PF00370"/>
    </source>
</evidence>
<reference evidence="6 7" key="1">
    <citation type="submission" date="2018-10" db="EMBL/GenBank/DDBJ databases">
        <title>Sinomicrobium pectinilyticum sp. nov., a pectinase-producing bacterium isolated from alkaline and saline soil, and emended description of the genus Sinomicrobium.</title>
        <authorList>
            <person name="Cheng B."/>
            <person name="Li C."/>
            <person name="Lai Q."/>
            <person name="Du M."/>
            <person name="Shao Z."/>
            <person name="Xu P."/>
            <person name="Yang C."/>
        </authorList>
    </citation>
    <scope>NUCLEOTIDE SEQUENCE [LARGE SCALE GENOMIC DNA]</scope>
    <source>
        <strain evidence="6 7">5DNS001</strain>
    </source>
</reference>
<evidence type="ECO:0000256" key="3">
    <source>
        <dbReference type="ARBA" id="ARBA00022777"/>
    </source>
</evidence>